<sequence length="132" mass="15186">MYVKLYDDTLRNGWNTPLLNEEEYISKSDEDNVSDIEDLEAIELYRDEGDNASKKKMSSLLNEEVANAFKNGTSPMILMVVGSAVFTIAFFLSVIGIIYTFIKILKYKMIKEKNSKICYNELSPFVRKSLKF</sequence>
<reference evidence="1" key="1">
    <citation type="submission" date="2022-06" db="EMBL/GenBank/DDBJ databases">
        <title>The First Complete Genome of the Simian Malaria Parasite Plasmodium brasilianum.</title>
        <authorList>
            <person name="Bajic M."/>
            <person name="Ravishankar S."/>
        </authorList>
    </citation>
    <scope>NUCLEOTIDE SEQUENCE</scope>
    <source>
        <strain evidence="1">Bolivian I</strain>
    </source>
</reference>
<dbReference type="Proteomes" id="UP001056978">
    <property type="component" value="Chromosome 8"/>
</dbReference>
<dbReference type="EMBL" id="CM043776">
    <property type="protein sequence ID" value="KAI4838706.1"/>
    <property type="molecule type" value="Genomic_DNA"/>
</dbReference>
<keyword evidence="2" id="KW-1185">Reference proteome</keyword>
<evidence type="ECO:0000313" key="2">
    <source>
        <dbReference type="Proteomes" id="UP001056978"/>
    </source>
</evidence>
<name>A0ACB9YAS7_PLABR</name>
<gene>
    <name evidence="1" type="ORF">MKS88_002210</name>
</gene>
<organism evidence="1 2">
    <name type="scientific">Plasmodium brasilianum</name>
    <dbReference type="NCBI Taxonomy" id="5824"/>
    <lineage>
        <taxon>Eukaryota</taxon>
        <taxon>Sar</taxon>
        <taxon>Alveolata</taxon>
        <taxon>Apicomplexa</taxon>
        <taxon>Aconoidasida</taxon>
        <taxon>Haemosporida</taxon>
        <taxon>Plasmodiidae</taxon>
        <taxon>Plasmodium</taxon>
        <taxon>Plasmodium (Plasmodium)</taxon>
    </lineage>
</organism>
<evidence type="ECO:0000313" key="1">
    <source>
        <dbReference type="EMBL" id="KAI4838706.1"/>
    </source>
</evidence>
<accession>A0ACB9YAS7</accession>
<proteinExistence type="predicted"/>
<comment type="caution">
    <text evidence="1">The sequence shown here is derived from an EMBL/GenBank/DDBJ whole genome shotgun (WGS) entry which is preliminary data.</text>
</comment>
<protein>
    <submittedName>
        <fullName evidence="1">Uncharacterized protein</fullName>
    </submittedName>
</protein>